<sequence length="68" mass="7604">MVSSGYRPWPRGNVFIKKGATLVMSCGDNFIEKKGTCRLDDEDIMLRRDPFDDASKLVGIDVAFAVSY</sequence>
<accession>A0AAV6XI91</accession>
<evidence type="ECO:0000313" key="1">
    <source>
        <dbReference type="EMBL" id="KAG8379742.1"/>
    </source>
</evidence>
<proteinExistence type="predicted"/>
<reference evidence="1" key="1">
    <citation type="submission" date="2019-10" db="EMBL/GenBank/DDBJ databases">
        <authorList>
            <person name="Zhang R."/>
            <person name="Pan Y."/>
            <person name="Wang J."/>
            <person name="Ma R."/>
            <person name="Yu S."/>
        </authorList>
    </citation>
    <scope>NUCLEOTIDE SEQUENCE</scope>
    <source>
        <strain evidence="1">LA-IB0</strain>
        <tissue evidence="1">Leaf</tissue>
    </source>
</reference>
<name>A0AAV6XI91_9LAMI</name>
<organism evidence="1 2">
    <name type="scientific">Buddleja alternifolia</name>
    <dbReference type="NCBI Taxonomy" id="168488"/>
    <lineage>
        <taxon>Eukaryota</taxon>
        <taxon>Viridiplantae</taxon>
        <taxon>Streptophyta</taxon>
        <taxon>Embryophyta</taxon>
        <taxon>Tracheophyta</taxon>
        <taxon>Spermatophyta</taxon>
        <taxon>Magnoliopsida</taxon>
        <taxon>eudicotyledons</taxon>
        <taxon>Gunneridae</taxon>
        <taxon>Pentapetalae</taxon>
        <taxon>asterids</taxon>
        <taxon>lamiids</taxon>
        <taxon>Lamiales</taxon>
        <taxon>Scrophulariaceae</taxon>
        <taxon>Buddlejeae</taxon>
        <taxon>Buddleja</taxon>
    </lineage>
</organism>
<dbReference type="EMBL" id="WHWC01000007">
    <property type="protein sequence ID" value="KAG8379742.1"/>
    <property type="molecule type" value="Genomic_DNA"/>
</dbReference>
<protein>
    <submittedName>
        <fullName evidence="1">Uncharacterized protein</fullName>
    </submittedName>
</protein>
<dbReference type="AlphaFoldDB" id="A0AAV6XI91"/>
<keyword evidence="2" id="KW-1185">Reference proteome</keyword>
<comment type="caution">
    <text evidence="1">The sequence shown here is derived from an EMBL/GenBank/DDBJ whole genome shotgun (WGS) entry which is preliminary data.</text>
</comment>
<dbReference type="Proteomes" id="UP000826271">
    <property type="component" value="Unassembled WGS sequence"/>
</dbReference>
<evidence type="ECO:0000313" key="2">
    <source>
        <dbReference type="Proteomes" id="UP000826271"/>
    </source>
</evidence>
<gene>
    <name evidence="1" type="ORF">BUALT_Bualt07G0121000</name>
</gene>